<evidence type="ECO:0000313" key="4">
    <source>
        <dbReference type="Proteomes" id="UP000541810"/>
    </source>
</evidence>
<evidence type="ECO:0000259" key="1">
    <source>
        <dbReference type="Pfam" id="PF07589"/>
    </source>
</evidence>
<dbReference type="InterPro" id="IPR013424">
    <property type="entry name" value="Ice-binding_C"/>
</dbReference>
<dbReference type="PROSITE" id="PS51257">
    <property type="entry name" value="PROKAR_LIPOPROTEIN"/>
    <property type="match status" value="1"/>
</dbReference>
<dbReference type="Pfam" id="PF07589">
    <property type="entry name" value="PEP-CTERM"/>
    <property type="match status" value="1"/>
</dbReference>
<reference evidence="3 4" key="1">
    <citation type="submission" date="2020-08" db="EMBL/GenBank/DDBJ databases">
        <title>Genomic Encyclopedia of Type Strains, Phase IV (KMG-IV): sequencing the most valuable type-strain genomes for metagenomic binning, comparative biology and taxonomic classification.</title>
        <authorList>
            <person name="Goeker M."/>
        </authorList>
    </citation>
    <scope>NUCLEOTIDE SEQUENCE [LARGE SCALE GENOMIC DNA]</scope>
    <source>
        <strain evidence="3 4">DSM 103725</strain>
    </source>
</reference>
<keyword evidence="4" id="KW-1185">Reference proteome</keyword>
<gene>
    <name evidence="3" type="ORF">HNQ40_000085</name>
</gene>
<sequence>MVIKESLPVVLLLPCLSIISCYAHGSIDEIPIGISQEEVSPELVSTVRRELPERAAVNANFLDPSYSPNLFLSQDAQISVTFLDEGAGFRNSLGYFSYPTGAFDFLTYGDIDLDRRGGISLDELSQVGGVDYGLVFPNSSRLNGGGQLVAGDSVAIADNRVFDAGTEVGFFLLQNAWAGGVVKGYSDDAGDALTFYSLDMLNPENRPEATINTPSNEAYSRHVAMLFAGQERESIIMGFEDLKRTGTNYSPQRAPSDEDFNDAVFLVSSNPIEALFNTQIPTAIQSLSDRPTNLFQVDVCEHSRNAISEYLPERTNVQAEFLNPEYDPNLVVGARTQIAVTFNDEGASYQNSLGYFTYQESTFESLTHGDINLDLTQGVSISELSAIDGVETGMVFAKAAAQGKGGRLLHGDTVLLGDGTEFDPGTRIGFFLVQSGWTGDHVAGFGGDQEDPLVFYTLDMLNPENEANAGLDTDSMLADSRHVAMLFANESRESIVMGIEDLHRTTAELNGYGYASDDDFNDQIFCVWAIQSQALSDTHIFTAPGVIPEPGTAGLAILGLLAGIGGRHRSL</sequence>
<accession>A0A7X0LJ06</accession>
<proteinExistence type="predicted"/>
<feature type="domain" description="DUF4114" evidence="2">
    <location>
        <begin position="162"/>
        <end position="270"/>
    </location>
</feature>
<protein>
    <recommendedName>
        <fullName evidence="5">PEP-CTERM protein-sorting domain-containing protein</fullName>
    </recommendedName>
</protein>
<dbReference type="Proteomes" id="UP000541810">
    <property type="component" value="Unassembled WGS sequence"/>
</dbReference>
<feature type="domain" description="Ice-binding protein C-terminal" evidence="1">
    <location>
        <begin position="547"/>
        <end position="569"/>
    </location>
</feature>
<evidence type="ECO:0000313" key="3">
    <source>
        <dbReference type="EMBL" id="MBB6428279.1"/>
    </source>
</evidence>
<dbReference type="EMBL" id="JACHGY010000001">
    <property type="protein sequence ID" value="MBB6428279.1"/>
    <property type="molecule type" value="Genomic_DNA"/>
</dbReference>
<evidence type="ECO:0000259" key="2">
    <source>
        <dbReference type="Pfam" id="PF13448"/>
    </source>
</evidence>
<name>A0A7X0LJ06_9BACT</name>
<evidence type="ECO:0008006" key="5">
    <source>
        <dbReference type="Google" id="ProtNLM"/>
    </source>
</evidence>
<comment type="caution">
    <text evidence="3">The sequence shown here is derived from an EMBL/GenBank/DDBJ whole genome shotgun (WGS) entry which is preliminary data.</text>
</comment>
<dbReference type="InterPro" id="IPR025193">
    <property type="entry name" value="DUF4114"/>
</dbReference>
<dbReference type="AlphaFoldDB" id="A0A7X0LJ06"/>
<organism evidence="3 4">
    <name type="scientific">Algisphaera agarilytica</name>
    <dbReference type="NCBI Taxonomy" id="1385975"/>
    <lineage>
        <taxon>Bacteria</taxon>
        <taxon>Pseudomonadati</taxon>
        <taxon>Planctomycetota</taxon>
        <taxon>Phycisphaerae</taxon>
        <taxon>Phycisphaerales</taxon>
        <taxon>Phycisphaeraceae</taxon>
        <taxon>Algisphaera</taxon>
    </lineage>
</organism>
<feature type="domain" description="DUF4114" evidence="2">
    <location>
        <begin position="422"/>
        <end position="527"/>
    </location>
</feature>
<dbReference type="RefSeq" id="WP_184675273.1">
    <property type="nucleotide sequence ID" value="NZ_JACHGY010000001.1"/>
</dbReference>
<dbReference type="Pfam" id="PF13448">
    <property type="entry name" value="DUF4114"/>
    <property type="match status" value="2"/>
</dbReference>